<reference evidence="1" key="1">
    <citation type="journal article" date="2013" name="BMC Genomics">
        <title>Unscrambling butterfly oogenesis.</title>
        <authorList>
            <person name="Carter J.M."/>
            <person name="Baker S.C."/>
            <person name="Pink R."/>
            <person name="Carter D.R."/>
            <person name="Collins A."/>
            <person name="Tomlin J."/>
            <person name="Gibbs M."/>
            <person name="Breuker C.J."/>
        </authorList>
    </citation>
    <scope>NUCLEOTIDE SEQUENCE</scope>
    <source>
        <tissue evidence="1">Ovary</tissue>
    </source>
</reference>
<accession>S4PLN5</accession>
<organism evidence="1">
    <name type="scientific">Pararge aegeria</name>
    <name type="common">speckled wood butterfly</name>
    <dbReference type="NCBI Taxonomy" id="116150"/>
    <lineage>
        <taxon>Eukaryota</taxon>
        <taxon>Metazoa</taxon>
        <taxon>Ecdysozoa</taxon>
        <taxon>Arthropoda</taxon>
        <taxon>Hexapoda</taxon>
        <taxon>Insecta</taxon>
        <taxon>Pterygota</taxon>
        <taxon>Neoptera</taxon>
        <taxon>Endopterygota</taxon>
        <taxon>Lepidoptera</taxon>
        <taxon>Glossata</taxon>
        <taxon>Ditrysia</taxon>
        <taxon>Papilionoidea</taxon>
        <taxon>Nymphalidae</taxon>
        <taxon>Satyrinae</taxon>
        <taxon>Satyrini</taxon>
        <taxon>Parargina</taxon>
        <taxon>Pararge</taxon>
    </lineage>
</organism>
<name>S4PLN5_9NEOP</name>
<dbReference type="AlphaFoldDB" id="S4PLN5"/>
<protein>
    <submittedName>
        <fullName evidence="1">Uncharacterized protein</fullName>
    </submittedName>
</protein>
<sequence>MSITDSCICQFLKIFKRKTSLNKKVTANLHLLDRHIKKKNRGLVFAYQALYYRQSKMGIIVLESQIQTL</sequence>
<dbReference type="EMBL" id="GAIX01000491">
    <property type="protein sequence ID" value="JAA92069.1"/>
    <property type="molecule type" value="Transcribed_RNA"/>
</dbReference>
<reference evidence="1" key="2">
    <citation type="submission" date="2013-05" db="EMBL/GenBank/DDBJ databases">
        <authorList>
            <person name="Carter J.-M."/>
            <person name="Baker S.C."/>
            <person name="Pink R."/>
            <person name="Carter D.R.F."/>
            <person name="Collins A."/>
            <person name="Tomlin J."/>
            <person name="Gibbs M."/>
            <person name="Breuker C.J."/>
        </authorList>
    </citation>
    <scope>NUCLEOTIDE SEQUENCE</scope>
    <source>
        <tissue evidence="1">Ovary</tissue>
    </source>
</reference>
<evidence type="ECO:0000313" key="1">
    <source>
        <dbReference type="EMBL" id="JAA92069.1"/>
    </source>
</evidence>
<proteinExistence type="predicted"/>